<dbReference type="GO" id="GO:0016874">
    <property type="term" value="F:ligase activity"/>
    <property type="evidence" value="ECO:0007669"/>
    <property type="project" value="UniProtKB-KW"/>
</dbReference>
<evidence type="ECO:0000313" key="16">
    <source>
        <dbReference type="EMBL" id="MBC1178483.1"/>
    </source>
</evidence>
<dbReference type="VEuPathDB" id="VectorBase:LLONM1_007803"/>
<evidence type="ECO:0000256" key="3">
    <source>
        <dbReference type="ARBA" id="ARBA00012485"/>
    </source>
</evidence>
<organism evidence="17 18">
    <name type="scientific">Lutzomyia longipalpis</name>
    <name type="common">Sand fly</name>
    <dbReference type="NCBI Taxonomy" id="7200"/>
    <lineage>
        <taxon>Eukaryota</taxon>
        <taxon>Metazoa</taxon>
        <taxon>Ecdysozoa</taxon>
        <taxon>Arthropoda</taxon>
        <taxon>Hexapoda</taxon>
        <taxon>Insecta</taxon>
        <taxon>Pterygota</taxon>
        <taxon>Neoptera</taxon>
        <taxon>Endopterygota</taxon>
        <taxon>Diptera</taxon>
        <taxon>Nematocera</taxon>
        <taxon>Psychodoidea</taxon>
        <taxon>Psychodidae</taxon>
        <taxon>Lutzomyia</taxon>
        <taxon>Lutzomyia</taxon>
    </lineage>
</organism>
<keyword evidence="5" id="KW-0808">Transferase</keyword>
<evidence type="ECO:0000256" key="4">
    <source>
        <dbReference type="ARBA" id="ARBA00022499"/>
    </source>
</evidence>
<keyword evidence="7" id="KW-0832">Ubl conjugation</keyword>
<keyword evidence="6 13" id="KW-0833">Ubl conjugation pathway</keyword>
<dbReference type="SMART" id="SM00119">
    <property type="entry name" value="HECTc"/>
    <property type="match status" value="1"/>
</dbReference>
<dbReference type="Gene3D" id="3.30.2410.10">
    <property type="entry name" value="Hect, E3 ligase catalytic domain"/>
    <property type="match status" value="1"/>
</dbReference>
<dbReference type="Gene3D" id="3.30.2160.10">
    <property type="entry name" value="Hect, E3 ligase catalytic domain"/>
    <property type="match status" value="1"/>
</dbReference>
<evidence type="ECO:0000313" key="17">
    <source>
        <dbReference type="EnsemblMetazoa" id="LLOJ008250-PA"/>
    </source>
</evidence>
<comment type="catalytic activity">
    <reaction evidence="1">
        <text>S-ubiquitinyl-[E2 ubiquitin-conjugating enzyme]-L-cysteine + [acceptor protein]-L-lysine = [E2 ubiquitin-conjugating enzyme]-L-cysteine + N(6)-ubiquitinyl-[acceptor protein]-L-lysine.</text>
        <dbReference type="EC" id="2.3.2.26"/>
    </reaction>
</comment>
<evidence type="ECO:0000256" key="13">
    <source>
        <dbReference type="PROSITE-ProRule" id="PRU00104"/>
    </source>
</evidence>
<evidence type="ECO:0000256" key="2">
    <source>
        <dbReference type="ARBA" id="ARBA00004906"/>
    </source>
</evidence>
<sequence length="1044" mass="120643">MYNFNGDFRRRPEQNFSGQSQKPDRESVIRRAQTERQKREEARQQETSALTIQSFFRSCFWRQRIKARERDNFDSFLHTQNTRIATQQLDFLLKRFVFFYDHSRNDDCQRLVKICEIITQDSQVIFHNVLRHKIWKYRLQKLLHIALRQLHASIKNPPEILLQMYEIFIVGDAPAPWSQIVVELLMYLLQRNFFHYMRHIIDEQSSLIPTNPAEITPNLLCFRYLQLTMKPLYLLQHTDNENFSIAVLTNFLRHILSPELTKSSKILLLPYLVTCKRFPYVKFLNYLASLSNVTTTETTTLYSSSLLYSLLYIDRYYLDLVKNVETMSYYLRSLSRILHHSVQLFAEKRLEGQAENHSDSEDDEDLPLSVSVVSVEEEALQESIKILGDSRHMAKIAEFVDSLVDDHEAISATCHICNSLMIYGRITTTGPNHSLLGILAERSKFIRATWFSVDQLGRTMGGSFSNAIVKCANTSVPILTTFCTLLSQKISTLHDEEFIGGHKDNSPMPFNVDQIVEVSHRLTTLCLEIIDLAFPETKITLKNNYKPVIDPSSGHVSETAMELERNTKWRHIFKVCVILLRQIYNRDLRLSFCPMNHWDIPSFNLVLDKSANVFYLQHIVQEDLISLNTPTTSSTDQLMENGGIPMTAKQIRSIKILKEIPFTISFNSRVVIAQREPHRFFVEPRIHLTVRRSHIYEDSFNALAYGSEPDFRGKFKIQMINAAGLEEVGIDGGGIFREFLSELLKTAFDPHRGFFMITTDNKLYPNPGAGKIVEDFKEHYYFIGRILGKALYENLLVEVPLAEFFLSKLVSKYPDVDINQLASLDPVLHRNLLSLKAYDGDVSELGLDFTVVCEELGETRVVELKPDGSNIAVTNHNRMEYIHLMADYKLNRQIRPQCLAFREGLQNVIPTEWVSIFSNKEFQLLISGAEHSICVQDLKCHTKYGGNYTEDHPTIILFWRVIENFTDIQKRQFLKFVTSCSRPPLLGFRELDPPFCIQDAVNTERLPSASTCLNLLKLPPFQNEETMRMKLLYAIDSGSGFELS</sequence>
<evidence type="ECO:0000256" key="7">
    <source>
        <dbReference type="ARBA" id="ARBA00022843"/>
    </source>
</evidence>
<dbReference type="Gene3D" id="3.90.1750.10">
    <property type="entry name" value="Hect, E3 ligase catalytic domains"/>
    <property type="match status" value="1"/>
</dbReference>
<dbReference type="PANTHER" id="PTHR45700:SF2">
    <property type="entry name" value="UBIQUITIN-PROTEIN LIGASE E3C"/>
    <property type="match status" value="1"/>
</dbReference>
<keyword evidence="4" id="KW-1017">Isopeptide bond</keyword>
<keyword evidence="16" id="KW-0436">Ligase</keyword>
<dbReference type="InterPro" id="IPR044611">
    <property type="entry name" value="E3A/B/C-like"/>
</dbReference>
<dbReference type="GO" id="GO:0000209">
    <property type="term" value="P:protein polyubiquitination"/>
    <property type="evidence" value="ECO:0007669"/>
    <property type="project" value="InterPro"/>
</dbReference>
<dbReference type="GO" id="GO:0009966">
    <property type="term" value="P:regulation of signal transduction"/>
    <property type="evidence" value="ECO:0007669"/>
    <property type="project" value="UniProtKB-ARBA"/>
</dbReference>
<dbReference type="Proteomes" id="UP000092461">
    <property type="component" value="Unassembled WGS sequence"/>
</dbReference>
<dbReference type="VEuPathDB" id="VectorBase:LLOJ008250"/>
<dbReference type="FunFam" id="3.30.2160.10:FF:000002">
    <property type="entry name" value="Putative Ubiquitin-protein ligase E3C"/>
    <property type="match status" value="1"/>
</dbReference>
<dbReference type="EC" id="2.3.2.26" evidence="3"/>
<evidence type="ECO:0000256" key="14">
    <source>
        <dbReference type="SAM" id="MobiDB-lite"/>
    </source>
</evidence>
<feature type="domain" description="HECT" evidence="15">
    <location>
        <begin position="707"/>
        <end position="1044"/>
    </location>
</feature>
<evidence type="ECO:0000256" key="12">
    <source>
        <dbReference type="ARBA" id="ARBA00081642"/>
    </source>
</evidence>
<protein>
    <recommendedName>
        <fullName evidence="10">Ubiquitin-protein ligase E3C</fullName>
        <ecNumber evidence="3">2.3.2.26</ecNumber>
    </recommendedName>
    <alternativeName>
        <fullName evidence="11">HECT-type ubiquitin transferase E3C</fullName>
    </alternativeName>
    <alternativeName>
        <fullName evidence="12">RTA-associated ubiquitin ligase</fullName>
    </alternativeName>
</protein>
<evidence type="ECO:0000313" key="18">
    <source>
        <dbReference type="Proteomes" id="UP000092461"/>
    </source>
</evidence>
<dbReference type="PROSITE" id="PS50237">
    <property type="entry name" value="HECT"/>
    <property type="match status" value="1"/>
</dbReference>
<dbReference type="Pfam" id="PF00632">
    <property type="entry name" value="HECT"/>
    <property type="match status" value="1"/>
</dbReference>
<keyword evidence="18" id="KW-1185">Reference proteome</keyword>
<evidence type="ECO:0000256" key="6">
    <source>
        <dbReference type="ARBA" id="ARBA00022786"/>
    </source>
</evidence>
<dbReference type="AlphaFoldDB" id="A0A1B0CTQ0"/>
<feature type="region of interest" description="Disordered" evidence="14">
    <location>
        <begin position="1"/>
        <end position="45"/>
    </location>
</feature>
<comment type="pathway">
    <text evidence="2">Protein modification; protein ubiquitination.</text>
</comment>
<dbReference type="GO" id="GO:0006511">
    <property type="term" value="P:ubiquitin-dependent protein catabolic process"/>
    <property type="evidence" value="ECO:0007669"/>
    <property type="project" value="TreeGrafter"/>
</dbReference>
<accession>A0A1B0CTQ0</accession>
<dbReference type="GO" id="GO:0061630">
    <property type="term" value="F:ubiquitin protein ligase activity"/>
    <property type="evidence" value="ECO:0007669"/>
    <property type="project" value="UniProtKB-EC"/>
</dbReference>
<reference evidence="16" key="2">
    <citation type="journal article" date="2020" name="BMC">
        <title>Leishmania infection induces a limited differential gene expression in the sand fly midgut.</title>
        <authorList>
            <person name="Coutinho-Abreu I.V."/>
            <person name="Serafim T.D."/>
            <person name="Meneses C."/>
            <person name="Kamhawi S."/>
            <person name="Oliveira F."/>
            <person name="Valenzuela J.G."/>
        </authorList>
    </citation>
    <scope>NUCLEOTIDE SEQUENCE</scope>
    <source>
        <strain evidence="16">Jacobina</strain>
        <tissue evidence="16">Midgut</tissue>
    </source>
</reference>
<evidence type="ECO:0000256" key="8">
    <source>
        <dbReference type="ARBA" id="ARBA00061050"/>
    </source>
</evidence>
<dbReference type="PROSITE" id="PS50096">
    <property type="entry name" value="IQ"/>
    <property type="match status" value="1"/>
</dbReference>
<dbReference type="EnsemblMetazoa" id="LLOJ008250-RA">
    <property type="protein sequence ID" value="LLOJ008250-PA"/>
    <property type="gene ID" value="LLOJ008250"/>
</dbReference>
<evidence type="ECO:0000256" key="1">
    <source>
        <dbReference type="ARBA" id="ARBA00000885"/>
    </source>
</evidence>
<feature type="compositionally biased region" description="Basic and acidic residues" evidence="14">
    <location>
        <begin position="22"/>
        <end position="44"/>
    </location>
</feature>
<reference evidence="18" key="1">
    <citation type="submission" date="2012-05" db="EMBL/GenBank/DDBJ databases">
        <title>Whole Genome Assembly of Lutzomyia longipalpis.</title>
        <authorList>
            <person name="Richards S."/>
            <person name="Qu C."/>
            <person name="Dillon R."/>
            <person name="Worley K."/>
            <person name="Scherer S."/>
            <person name="Batterton M."/>
            <person name="Taylor A."/>
            <person name="Hawes A."/>
            <person name="Hernandez B."/>
            <person name="Kovar C."/>
            <person name="Mandapat C."/>
            <person name="Pham C."/>
            <person name="Qu C."/>
            <person name="Jing C."/>
            <person name="Bess C."/>
            <person name="Bandaranaike D."/>
            <person name="Ngo D."/>
            <person name="Ongeri F."/>
            <person name="Arias F."/>
            <person name="Lara F."/>
            <person name="Weissenberger G."/>
            <person name="Kamau G."/>
            <person name="Han H."/>
            <person name="Shen H."/>
            <person name="Dinh H."/>
            <person name="Khalil I."/>
            <person name="Jones J."/>
            <person name="Shafer J."/>
            <person name="Jayaseelan J."/>
            <person name="Quiroz J."/>
            <person name="Blankenburg K."/>
            <person name="Nguyen L."/>
            <person name="Jackson L."/>
            <person name="Francisco L."/>
            <person name="Tang L.-Y."/>
            <person name="Pu L.-L."/>
            <person name="Perales L."/>
            <person name="Lorensuhewa L."/>
            <person name="Munidasa M."/>
            <person name="Coyle M."/>
            <person name="Taylor M."/>
            <person name="Puazo M."/>
            <person name="Firestine M."/>
            <person name="Scheel M."/>
            <person name="Javaid M."/>
            <person name="Wang M."/>
            <person name="Li M."/>
            <person name="Tabassum N."/>
            <person name="Saada N."/>
            <person name="Osuji N."/>
            <person name="Aqrawi P."/>
            <person name="Fu Q."/>
            <person name="Thornton R."/>
            <person name="Raj R."/>
            <person name="Goodspeed R."/>
            <person name="Mata R."/>
            <person name="Najjar R."/>
            <person name="Gubbala S."/>
            <person name="Lee S."/>
            <person name="Denson S."/>
            <person name="Patil S."/>
            <person name="Macmil S."/>
            <person name="Qi S."/>
            <person name="Matskevitch T."/>
            <person name="Palculict T."/>
            <person name="Mathew T."/>
            <person name="Vee V."/>
            <person name="Velamala V."/>
            <person name="Korchina V."/>
            <person name="Cai W."/>
            <person name="Liu W."/>
            <person name="Dai W."/>
            <person name="Zou X."/>
            <person name="Zhu Y."/>
            <person name="Zhang Y."/>
            <person name="Wu Y.-Q."/>
            <person name="Xin Y."/>
            <person name="Nazarath L."/>
            <person name="Kovar C."/>
            <person name="Han Y."/>
            <person name="Muzny D."/>
            <person name="Gibbs R."/>
        </authorList>
    </citation>
    <scope>NUCLEOTIDE SEQUENCE [LARGE SCALE GENOMIC DNA]</scope>
    <source>
        <strain evidence="18">Jacobina</strain>
    </source>
</reference>
<evidence type="ECO:0000256" key="10">
    <source>
        <dbReference type="ARBA" id="ARBA00067506"/>
    </source>
</evidence>
<dbReference type="EMBL" id="AJWK01027817">
    <property type="status" value="NOT_ANNOTATED_CDS"/>
    <property type="molecule type" value="Genomic_DNA"/>
</dbReference>
<dbReference type="CDD" id="cd00078">
    <property type="entry name" value="HECTc"/>
    <property type="match status" value="1"/>
</dbReference>
<feature type="active site" description="Glycyl thioester intermediate" evidence="13">
    <location>
        <position position="1012"/>
    </location>
</feature>
<dbReference type="PANTHER" id="PTHR45700">
    <property type="entry name" value="UBIQUITIN-PROTEIN LIGASE E3C"/>
    <property type="match status" value="1"/>
</dbReference>
<dbReference type="FunFam" id="3.90.1750.10:FF:000014">
    <property type="entry name" value="Putative Ubiquitin-protein ligase E3C"/>
    <property type="match status" value="1"/>
</dbReference>
<dbReference type="SUPFAM" id="SSF56204">
    <property type="entry name" value="Hect, E3 ligase catalytic domain"/>
    <property type="match status" value="1"/>
</dbReference>
<evidence type="ECO:0000259" key="15">
    <source>
        <dbReference type="PROSITE" id="PS50237"/>
    </source>
</evidence>
<dbReference type="EMBL" id="GITU01009780">
    <property type="protein sequence ID" value="MBC1178483.1"/>
    <property type="molecule type" value="Transcribed_RNA"/>
</dbReference>
<evidence type="ECO:0000256" key="5">
    <source>
        <dbReference type="ARBA" id="ARBA00022679"/>
    </source>
</evidence>
<evidence type="ECO:0000256" key="11">
    <source>
        <dbReference type="ARBA" id="ARBA00077269"/>
    </source>
</evidence>
<dbReference type="FunFam" id="3.30.2410.10:FF:000011">
    <property type="entry name" value="Putative Ubiquitin-protein ligase E3C"/>
    <property type="match status" value="1"/>
</dbReference>
<dbReference type="InterPro" id="IPR000569">
    <property type="entry name" value="HECT_dom"/>
</dbReference>
<evidence type="ECO:0000256" key="9">
    <source>
        <dbReference type="ARBA" id="ARBA00063372"/>
    </source>
</evidence>
<name>A0A1B0CTQ0_LUTLO</name>
<reference evidence="17" key="3">
    <citation type="submission" date="2020-05" db="UniProtKB">
        <authorList>
            <consortium name="EnsemblMetazoa"/>
        </authorList>
    </citation>
    <scope>IDENTIFICATION</scope>
    <source>
        <strain evidence="17">Jacobina</strain>
    </source>
</reference>
<comment type="subunit">
    <text evidence="9">Interacts with 26S proteasomes. Interacts (via the HECT domain) with UBE2D1 and, less efficiently, with UBE2L3.</text>
</comment>
<proteinExistence type="inferred from homology"/>
<comment type="similarity">
    <text evidence="8">Belongs to the UBE3C family.</text>
</comment>
<dbReference type="InterPro" id="IPR035983">
    <property type="entry name" value="Hect_E3_ubiquitin_ligase"/>
</dbReference>